<evidence type="ECO:0000256" key="2">
    <source>
        <dbReference type="ARBA" id="ARBA00023125"/>
    </source>
</evidence>
<evidence type="ECO:0000256" key="1">
    <source>
        <dbReference type="ARBA" id="ARBA00023015"/>
    </source>
</evidence>
<dbReference type="HOGENOM" id="CLU_000445_90_1_10"/>
<dbReference type="EMBL" id="AQHW01000009">
    <property type="protein sequence ID" value="KKB58302.1"/>
    <property type="molecule type" value="Genomic_DNA"/>
</dbReference>
<evidence type="ECO:0000259" key="4">
    <source>
        <dbReference type="PROSITE" id="PS50043"/>
    </source>
</evidence>
<dbReference type="InterPro" id="IPR000792">
    <property type="entry name" value="Tscrpt_reg_LuxR_C"/>
</dbReference>
<evidence type="ECO:0000313" key="5">
    <source>
        <dbReference type="EMBL" id="KKB58302.1"/>
    </source>
</evidence>
<sequence>MSTNIKIAIAEPSAIIRCGLITILKRLPGLHIQLTEISTAEHLVDSLRMHRPEVLIINPSLPGYFGIQHLKEECGCPDMKCLAIACMVADHSMLRFYDDLLNIYDSPDELKHKLERLNAEEASPEPEEEEEQQTLSSREKEIVVCVVKGMTNREIADRLYLSTHTVITHRRNIARKLQVHSASGLTVYAIVNKLVELNDIKKA</sequence>
<keyword evidence="1" id="KW-0805">Transcription regulation</keyword>
<dbReference type="InterPro" id="IPR016032">
    <property type="entry name" value="Sig_transdc_resp-reg_C-effctor"/>
</dbReference>
<gene>
    <name evidence="5" type="ORF">HMPREF1536_01177</name>
</gene>
<dbReference type="InterPro" id="IPR011006">
    <property type="entry name" value="CheY-like_superfamily"/>
</dbReference>
<feature type="domain" description="HTH luxR-type" evidence="4">
    <location>
        <begin position="128"/>
        <end position="193"/>
    </location>
</feature>
<keyword evidence="3" id="KW-0804">Transcription</keyword>
<dbReference type="CDD" id="cd06170">
    <property type="entry name" value="LuxR_C_like"/>
    <property type="match status" value="1"/>
</dbReference>
<dbReference type="SMART" id="SM00421">
    <property type="entry name" value="HTH_LUXR"/>
    <property type="match status" value="1"/>
</dbReference>
<reference evidence="5 6" key="1">
    <citation type="submission" date="2013-04" db="EMBL/GenBank/DDBJ databases">
        <title>The Genome Sequence of Parabacteroides gordonii DSM 23371.</title>
        <authorList>
            <consortium name="The Broad Institute Genomics Platform"/>
            <person name="Earl A."/>
            <person name="Ward D."/>
            <person name="Feldgarden M."/>
            <person name="Gevers D."/>
            <person name="Martens E."/>
            <person name="Sakamoto M."/>
            <person name="Benno Y."/>
            <person name="Suzuki N."/>
            <person name="Matsunaga N."/>
            <person name="Koshihara K."/>
            <person name="Seki M."/>
            <person name="Komiya H."/>
            <person name="Walker B."/>
            <person name="Young S."/>
            <person name="Zeng Q."/>
            <person name="Gargeya S."/>
            <person name="Fitzgerald M."/>
            <person name="Haas B."/>
            <person name="Abouelleil A."/>
            <person name="Allen A.W."/>
            <person name="Alvarado L."/>
            <person name="Arachchi H.M."/>
            <person name="Berlin A.M."/>
            <person name="Chapman S.B."/>
            <person name="Gainer-Dewar J."/>
            <person name="Goldberg J."/>
            <person name="Griggs A."/>
            <person name="Gujja S."/>
            <person name="Hansen M."/>
            <person name="Howarth C."/>
            <person name="Imamovic A."/>
            <person name="Ireland A."/>
            <person name="Larimer J."/>
            <person name="McCowan C."/>
            <person name="Murphy C."/>
            <person name="Pearson M."/>
            <person name="Poon T.W."/>
            <person name="Priest M."/>
            <person name="Roberts A."/>
            <person name="Saif S."/>
            <person name="Shea T."/>
            <person name="Sisk P."/>
            <person name="Sykes S."/>
            <person name="Wortman J."/>
            <person name="Nusbaum C."/>
            <person name="Birren B."/>
        </authorList>
    </citation>
    <scope>NUCLEOTIDE SEQUENCE [LARGE SCALE GENOMIC DNA]</scope>
    <source>
        <strain evidence="5 6">MS-1</strain>
    </source>
</reference>
<dbReference type="PANTHER" id="PTHR44688">
    <property type="entry name" value="DNA-BINDING TRANSCRIPTIONAL ACTIVATOR DEVR_DOSR"/>
    <property type="match status" value="1"/>
</dbReference>
<dbReference type="RefSeq" id="WP_028727752.1">
    <property type="nucleotide sequence ID" value="NZ_AUAE01000018.1"/>
</dbReference>
<dbReference type="PROSITE" id="PS50043">
    <property type="entry name" value="HTH_LUXR_2"/>
    <property type="match status" value="1"/>
</dbReference>
<dbReference type="SUPFAM" id="SSF52172">
    <property type="entry name" value="CheY-like"/>
    <property type="match status" value="1"/>
</dbReference>
<dbReference type="SUPFAM" id="SSF46894">
    <property type="entry name" value="C-terminal effector domain of the bipartite response regulators"/>
    <property type="match status" value="1"/>
</dbReference>
<comment type="caution">
    <text evidence="5">The sequence shown here is derived from an EMBL/GenBank/DDBJ whole genome shotgun (WGS) entry which is preliminary data.</text>
</comment>
<evidence type="ECO:0000256" key="3">
    <source>
        <dbReference type="ARBA" id="ARBA00023163"/>
    </source>
</evidence>
<dbReference type="PROSITE" id="PS00622">
    <property type="entry name" value="HTH_LUXR_1"/>
    <property type="match status" value="1"/>
</dbReference>
<evidence type="ECO:0000313" key="6">
    <source>
        <dbReference type="Proteomes" id="UP000033035"/>
    </source>
</evidence>
<name>A0A0F5JLH8_9BACT</name>
<dbReference type="PATRIC" id="fig|1203610.3.peg.1200"/>
<dbReference type="GO" id="GO:0003677">
    <property type="term" value="F:DNA binding"/>
    <property type="evidence" value="ECO:0007669"/>
    <property type="project" value="UniProtKB-KW"/>
</dbReference>
<proteinExistence type="predicted"/>
<dbReference type="GO" id="GO:0006355">
    <property type="term" value="P:regulation of DNA-templated transcription"/>
    <property type="evidence" value="ECO:0007669"/>
    <property type="project" value="InterPro"/>
</dbReference>
<dbReference type="Gene3D" id="3.40.50.2300">
    <property type="match status" value="1"/>
</dbReference>
<dbReference type="STRING" id="1203610.HMPREF1536_01177"/>
<dbReference type="PRINTS" id="PR00038">
    <property type="entry name" value="HTHLUXR"/>
</dbReference>
<dbReference type="Pfam" id="PF00196">
    <property type="entry name" value="GerE"/>
    <property type="match status" value="1"/>
</dbReference>
<organism evidence="5 6">
    <name type="scientific">Parabacteroides gordonii MS-1 = DSM 23371</name>
    <dbReference type="NCBI Taxonomy" id="1203610"/>
    <lineage>
        <taxon>Bacteria</taxon>
        <taxon>Pseudomonadati</taxon>
        <taxon>Bacteroidota</taxon>
        <taxon>Bacteroidia</taxon>
        <taxon>Bacteroidales</taxon>
        <taxon>Tannerellaceae</taxon>
        <taxon>Parabacteroides</taxon>
    </lineage>
</organism>
<keyword evidence="2" id="KW-0238">DNA-binding</keyword>
<dbReference type="Proteomes" id="UP000033035">
    <property type="component" value="Unassembled WGS sequence"/>
</dbReference>
<accession>A0A0F5JLH8</accession>
<protein>
    <recommendedName>
        <fullName evidence="4">HTH luxR-type domain-containing protein</fullName>
    </recommendedName>
</protein>
<dbReference type="PANTHER" id="PTHR44688:SF16">
    <property type="entry name" value="DNA-BINDING TRANSCRIPTIONAL ACTIVATOR DEVR_DOSR"/>
    <property type="match status" value="1"/>
</dbReference>
<keyword evidence="6" id="KW-1185">Reference proteome</keyword>
<dbReference type="AlphaFoldDB" id="A0A0F5JLH8"/>